<evidence type="ECO:0000313" key="2">
    <source>
        <dbReference type="EMBL" id="MRD47220.1"/>
    </source>
</evidence>
<dbReference type="PANTHER" id="PTHR12993:SF11">
    <property type="entry name" value="N-ACETYLGLUCOSAMINYL-PHOSPHATIDYLINOSITOL DE-N-ACETYLASE"/>
    <property type="match status" value="1"/>
</dbReference>
<dbReference type="SUPFAM" id="SSF102588">
    <property type="entry name" value="LmbE-like"/>
    <property type="match status" value="1"/>
</dbReference>
<evidence type="ECO:0000313" key="3">
    <source>
        <dbReference type="Proteomes" id="UP000487350"/>
    </source>
</evidence>
<protein>
    <recommendedName>
        <fullName evidence="4">N-acetylglucosaminyl deacetylase, LmbE family</fullName>
    </recommendedName>
</protein>
<feature type="region of interest" description="Disordered" evidence="1">
    <location>
        <begin position="10"/>
        <end position="31"/>
    </location>
</feature>
<dbReference type="InterPro" id="IPR024078">
    <property type="entry name" value="LmbE-like_dom_sf"/>
</dbReference>
<dbReference type="Pfam" id="PF02585">
    <property type="entry name" value="PIG-L"/>
    <property type="match status" value="1"/>
</dbReference>
<keyword evidence="3" id="KW-1185">Reference proteome</keyword>
<proteinExistence type="predicted"/>
<dbReference type="EMBL" id="WJBU01000006">
    <property type="protein sequence ID" value="MRD47220.1"/>
    <property type="molecule type" value="Genomic_DNA"/>
</dbReference>
<dbReference type="Gene3D" id="3.40.50.10320">
    <property type="entry name" value="LmbE-like"/>
    <property type="match status" value="1"/>
</dbReference>
<reference evidence="2 3" key="1">
    <citation type="submission" date="2019-11" db="EMBL/GenBank/DDBJ databases">
        <title>Caenimonas koreensis gen. nov., sp. nov., isolated from activated sludge.</title>
        <authorList>
            <person name="Seung H.R."/>
        </authorList>
    </citation>
    <scope>NUCLEOTIDE SEQUENCE [LARGE SCALE GENOMIC DNA]</scope>
    <source>
        <strain evidence="2 3">EMB320</strain>
    </source>
</reference>
<gene>
    <name evidence="2" type="ORF">GHT07_08010</name>
</gene>
<evidence type="ECO:0000256" key="1">
    <source>
        <dbReference type="SAM" id="MobiDB-lite"/>
    </source>
</evidence>
<dbReference type="OrthoDB" id="9816564at2"/>
<organism evidence="2 3">
    <name type="scientific">Caenimonas koreensis DSM 17982</name>
    <dbReference type="NCBI Taxonomy" id="1121255"/>
    <lineage>
        <taxon>Bacteria</taxon>
        <taxon>Pseudomonadati</taxon>
        <taxon>Pseudomonadota</taxon>
        <taxon>Betaproteobacteria</taxon>
        <taxon>Burkholderiales</taxon>
        <taxon>Comamonadaceae</taxon>
        <taxon>Caenimonas</taxon>
    </lineage>
</organism>
<dbReference type="PANTHER" id="PTHR12993">
    <property type="entry name" value="N-ACETYLGLUCOSAMINYL-PHOSPHATIDYLINOSITOL DE-N-ACETYLASE-RELATED"/>
    <property type="match status" value="1"/>
</dbReference>
<name>A0A844AS26_9BURK</name>
<dbReference type="GO" id="GO:0016811">
    <property type="term" value="F:hydrolase activity, acting on carbon-nitrogen (but not peptide) bonds, in linear amides"/>
    <property type="evidence" value="ECO:0007669"/>
    <property type="project" value="TreeGrafter"/>
</dbReference>
<dbReference type="AlphaFoldDB" id="A0A844AS26"/>
<dbReference type="InterPro" id="IPR003737">
    <property type="entry name" value="GlcNAc_PI_deacetylase-related"/>
</dbReference>
<sequence>MWTSIKRLFATPMAEGATPSPQAGESEPQGGTPLPVMLDLASARRVLVIAPHPDDETMGCGGTIALLAKHIEVQAVLVTNGDGAGELPPGTSETRKAEMTAALQLLGVTRPTIFLDEPDGHFADSPAFRARLAKIIEDFQPNWVFVPWLLDSHPDHWRIARASCAVLAGSNVEKILYYEIWTPLPATHVVDITSVADQKRNAVLCHATALKYGNYVEATFGLNAYRSIYVPSRETRYAEVFAVRTPADCTRTA</sequence>
<accession>A0A844AS26</accession>
<dbReference type="Proteomes" id="UP000487350">
    <property type="component" value="Unassembled WGS sequence"/>
</dbReference>
<comment type="caution">
    <text evidence="2">The sequence shown here is derived from an EMBL/GenBank/DDBJ whole genome shotgun (WGS) entry which is preliminary data.</text>
</comment>
<evidence type="ECO:0008006" key="4">
    <source>
        <dbReference type="Google" id="ProtNLM"/>
    </source>
</evidence>